<keyword evidence="2" id="KW-0238">DNA-binding</keyword>
<dbReference type="InterPro" id="IPR029016">
    <property type="entry name" value="GAF-like_dom_sf"/>
</dbReference>
<dbReference type="Gene3D" id="1.10.10.10">
    <property type="entry name" value="Winged helix-like DNA-binding domain superfamily/Winged helix DNA-binding domain"/>
    <property type="match status" value="1"/>
</dbReference>
<feature type="domain" description="IclR-ED" evidence="5">
    <location>
        <begin position="81"/>
        <end position="275"/>
    </location>
</feature>
<evidence type="ECO:0000256" key="3">
    <source>
        <dbReference type="ARBA" id="ARBA00023163"/>
    </source>
</evidence>
<dbReference type="PROSITE" id="PS51078">
    <property type="entry name" value="ICLR_ED"/>
    <property type="match status" value="1"/>
</dbReference>
<dbReference type="SUPFAM" id="SSF55781">
    <property type="entry name" value="GAF domain-like"/>
    <property type="match status" value="1"/>
</dbReference>
<dbReference type="PANTHER" id="PTHR30136">
    <property type="entry name" value="HELIX-TURN-HELIX TRANSCRIPTIONAL REGULATOR, ICLR FAMILY"/>
    <property type="match status" value="1"/>
</dbReference>
<dbReference type="GO" id="GO:0045892">
    <property type="term" value="P:negative regulation of DNA-templated transcription"/>
    <property type="evidence" value="ECO:0007669"/>
    <property type="project" value="TreeGrafter"/>
</dbReference>
<gene>
    <name evidence="6" type="primary">iclR_1</name>
    <name evidence="6" type="ORF">PSM7751_00148</name>
</gene>
<sequence length="282" mass="30709">MFHLVKRRQGAGVPLTGAGRSRLKRIESLRRGLSVMDLLQGSGPLSLAELARQSGLAKATLLRILLTLEEAGHARRGLADGLWHPGAQGVHGPAPERRLAQISGPPLDRLCQKVLWPSDVGVYDTRTIRVLETSRRMSPFLVNRVVNYGIHVLPSAMGRAILAWSPEAEREAILDDLRKSDEPHDRLAAHPDKVAQLIEETRARGYATRHPGYFVNVRREALVSAIAVPVLSQGRVIAAVNLSWVLSAQSEAEFATAHLEALRDVAQEIASAWEEGQGAPAG</sequence>
<dbReference type="InterPro" id="IPR005471">
    <property type="entry name" value="Tscrpt_reg_IclR_N"/>
</dbReference>
<evidence type="ECO:0000256" key="1">
    <source>
        <dbReference type="ARBA" id="ARBA00023015"/>
    </source>
</evidence>
<evidence type="ECO:0000259" key="5">
    <source>
        <dbReference type="PROSITE" id="PS51078"/>
    </source>
</evidence>
<dbReference type="SUPFAM" id="SSF46785">
    <property type="entry name" value="Winged helix' DNA-binding domain"/>
    <property type="match status" value="1"/>
</dbReference>
<dbReference type="InterPro" id="IPR036390">
    <property type="entry name" value="WH_DNA-bd_sf"/>
</dbReference>
<organism evidence="6 7">
    <name type="scientific">Pseudooceanicola marinus</name>
    <dbReference type="NCBI Taxonomy" id="396013"/>
    <lineage>
        <taxon>Bacteria</taxon>
        <taxon>Pseudomonadati</taxon>
        <taxon>Pseudomonadota</taxon>
        <taxon>Alphaproteobacteria</taxon>
        <taxon>Rhodobacterales</taxon>
        <taxon>Paracoccaceae</taxon>
        <taxon>Pseudooceanicola</taxon>
    </lineage>
</organism>
<dbReference type="SMART" id="SM00346">
    <property type="entry name" value="HTH_ICLR"/>
    <property type="match status" value="1"/>
</dbReference>
<dbReference type="AlphaFoldDB" id="A0A1X6Y657"/>
<dbReference type="InterPro" id="IPR014757">
    <property type="entry name" value="Tscrpt_reg_IclR_C"/>
</dbReference>
<dbReference type="GO" id="GO:0003677">
    <property type="term" value="F:DNA binding"/>
    <property type="evidence" value="ECO:0007669"/>
    <property type="project" value="UniProtKB-KW"/>
</dbReference>
<dbReference type="Proteomes" id="UP000193963">
    <property type="component" value="Unassembled WGS sequence"/>
</dbReference>
<keyword evidence="3" id="KW-0804">Transcription</keyword>
<evidence type="ECO:0000259" key="4">
    <source>
        <dbReference type="PROSITE" id="PS51077"/>
    </source>
</evidence>
<dbReference type="Pfam" id="PF09339">
    <property type="entry name" value="HTH_IclR"/>
    <property type="match status" value="1"/>
</dbReference>
<dbReference type="EMBL" id="FWFN01000001">
    <property type="protein sequence ID" value="SLN11540.1"/>
    <property type="molecule type" value="Genomic_DNA"/>
</dbReference>
<dbReference type="Gene3D" id="3.30.450.40">
    <property type="match status" value="1"/>
</dbReference>
<reference evidence="6 7" key="1">
    <citation type="submission" date="2017-03" db="EMBL/GenBank/DDBJ databases">
        <authorList>
            <person name="Afonso C.L."/>
            <person name="Miller P.J."/>
            <person name="Scott M.A."/>
            <person name="Spackman E."/>
            <person name="Goraichik I."/>
            <person name="Dimitrov K.M."/>
            <person name="Suarez D.L."/>
            <person name="Swayne D.E."/>
        </authorList>
    </citation>
    <scope>NUCLEOTIDE SEQUENCE [LARGE SCALE GENOMIC DNA]</scope>
    <source>
        <strain evidence="6 7">CECT 7751</strain>
    </source>
</reference>
<keyword evidence="1" id="KW-0805">Transcription regulation</keyword>
<evidence type="ECO:0000256" key="2">
    <source>
        <dbReference type="ARBA" id="ARBA00023125"/>
    </source>
</evidence>
<accession>A0A1X6Y657</accession>
<protein>
    <submittedName>
        <fullName evidence="6">Acetate operon repressor</fullName>
    </submittedName>
</protein>
<evidence type="ECO:0000313" key="7">
    <source>
        <dbReference type="Proteomes" id="UP000193963"/>
    </source>
</evidence>
<name>A0A1X6Y657_9RHOB</name>
<keyword evidence="7" id="KW-1185">Reference proteome</keyword>
<proteinExistence type="predicted"/>
<dbReference type="Pfam" id="PF01614">
    <property type="entry name" value="IclR_C"/>
    <property type="match status" value="1"/>
</dbReference>
<dbReference type="PANTHER" id="PTHR30136:SF23">
    <property type="entry name" value="DNA-BINDING TRANSCRIPTIONAL ACTIVATOR MHPR"/>
    <property type="match status" value="1"/>
</dbReference>
<evidence type="ECO:0000313" key="6">
    <source>
        <dbReference type="EMBL" id="SLN11540.1"/>
    </source>
</evidence>
<feature type="domain" description="HTH iclR-type" evidence="4">
    <location>
        <begin position="26"/>
        <end position="87"/>
    </location>
</feature>
<dbReference type="PROSITE" id="PS51077">
    <property type="entry name" value="HTH_ICLR"/>
    <property type="match status" value="1"/>
</dbReference>
<dbReference type="GO" id="GO:0003700">
    <property type="term" value="F:DNA-binding transcription factor activity"/>
    <property type="evidence" value="ECO:0007669"/>
    <property type="project" value="TreeGrafter"/>
</dbReference>
<dbReference type="InterPro" id="IPR036388">
    <property type="entry name" value="WH-like_DNA-bd_sf"/>
</dbReference>
<dbReference type="InterPro" id="IPR050707">
    <property type="entry name" value="HTH_MetabolicPath_Reg"/>
</dbReference>